<feature type="transmembrane region" description="Helical" evidence="6">
    <location>
        <begin position="511"/>
        <end position="529"/>
    </location>
</feature>
<reference evidence="9 10" key="1">
    <citation type="submission" date="2019-09" db="EMBL/GenBank/DDBJ databases">
        <title>Wenzhouxiangella sp. Genome sequencing and assembly.</title>
        <authorList>
            <person name="Zhang R."/>
        </authorList>
    </citation>
    <scope>NUCLEOTIDE SEQUENCE [LARGE SCALE GENOMIC DNA]</scope>
    <source>
        <strain evidence="9 10">W260</strain>
    </source>
</reference>
<keyword evidence="7" id="KW-0732">Signal</keyword>
<comment type="subcellular location">
    <subcellularLocation>
        <location evidence="1">Cell membrane</location>
        <topology evidence="1">Multi-pass membrane protein</topology>
    </subcellularLocation>
</comment>
<protein>
    <submittedName>
        <fullName evidence="9">Na+/H+ antiporter NhaC family protein</fullName>
    </submittedName>
</protein>
<evidence type="ECO:0000256" key="2">
    <source>
        <dbReference type="ARBA" id="ARBA00022475"/>
    </source>
</evidence>
<dbReference type="Proteomes" id="UP000325372">
    <property type="component" value="Unassembled WGS sequence"/>
</dbReference>
<dbReference type="PANTHER" id="PTHR43478:SF1">
    <property type="entry name" value="NA+_H+ ANTIPORTER NHAC-LIKE C-TERMINAL DOMAIN-CONTAINING PROTEIN"/>
    <property type="match status" value="1"/>
</dbReference>
<dbReference type="PANTHER" id="PTHR43478">
    <property type="entry name" value="NA+/H+ ANTIPORTER-RELATED"/>
    <property type="match status" value="1"/>
</dbReference>
<feature type="transmembrane region" description="Helical" evidence="6">
    <location>
        <begin position="535"/>
        <end position="553"/>
    </location>
</feature>
<dbReference type="AlphaFoldDB" id="A0A5N0TF81"/>
<evidence type="ECO:0000259" key="8">
    <source>
        <dbReference type="Pfam" id="PF03553"/>
    </source>
</evidence>
<keyword evidence="10" id="KW-1185">Reference proteome</keyword>
<feature type="transmembrane region" description="Helical" evidence="6">
    <location>
        <begin position="181"/>
        <end position="204"/>
    </location>
</feature>
<evidence type="ECO:0000313" key="10">
    <source>
        <dbReference type="Proteomes" id="UP000325372"/>
    </source>
</evidence>
<dbReference type="GO" id="GO:0005886">
    <property type="term" value="C:plasma membrane"/>
    <property type="evidence" value="ECO:0007669"/>
    <property type="project" value="UniProtKB-SubCell"/>
</dbReference>
<keyword evidence="4 6" id="KW-1133">Transmembrane helix</keyword>
<dbReference type="InterPro" id="IPR018461">
    <property type="entry name" value="Na/H_Antiport_NhaC-like_C"/>
</dbReference>
<evidence type="ECO:0000256" key="6">
    <source>
        <dbReference type="SAM" id="Phobius"/>
    </source>
</evidence>
<evidence type="ECO:0000256" key="3">
    <source>
        <dbReference type="ARBA" id="ARBA00022692"/>
    </source>
</evidence>
<keyword evidence="3 6" id="KW-0812">Transmembrane</keyword>
<evidence type="ECO:0000256" key="7">
    <source>
        <dbReference type="SAM" id="SignalP"/>
    </source>
</evidence>
<feature type="transmembrane region" description="Helical" evidence="6">
    <location>
        <begin position="377"/>
        <end position="395"/>
    </location>
</feature>
<evidence type="ECO:0000313" key="9">
    <source>
        <dbReference type="EMBL" id="KAA9133188.1"/>
    </source>
</evidence>
<comment type="caution">
    <text evidence="9">The sequence shown here is derived from an EMBL/GenBank/DDBJ whole genome shotgun (WGS) entry which is preliminary data.</text>
</comment>
<evidence type="ECO:0000256" key="5">
    <source>
        <dbReference type="ARBA" id="ARBA00023136"/>
    </source>
</evidence>
<feature type="transmembrane region" description="Helical" evidence="6">
    <location>
        <begin position="101"/>
        <end position="119"/>
    </location>
</feature>
<proteinExistence type="predicted"/>
<evidence type="ECO:0000256" key="1">
    <source>
        <dbReference type="ARBA" id="ARBA00004651"/>
    </source>
</evidence>
<feature type="transmembrane region" description="Helical" evidence="6">
    <location>
        <begin position="337"/>
        <end position="356"/>
    </location>
</feature>
<feature type="chain" id="PRO_5024442447" evidence="7">
    <location>
        <begin position="28"/>
        <end position="559"/>
    </location>
</feature>
<sequence length="559" mass="59248">MPIKTLKSIPTLLIFLLLTVAASPVAAATDDPALYGRWLSITPPLLAIVFALVFKRVIPALFLGLWLGAWLVHDGSPVGLWSGLLDTFEVYVKTALADSDHAAVILFSLMIGGMVGIISRNGGMQGIVNHIVRWADSARHSCMTAATMGLAIFFDDYANTLVVGNAMRPVTDAMRVSREKLAYIVDSTAAPIACIALITTWVGYEVGLIDSAIGSIPGLDGQGYFVYLATIPYSFYPILSLAFVFMVAWSGRDFGPMLKAERAARAGEIHEGGPTRKHDTDGQSILPVKDKPQRAINALLPIGVLIVAVMVGLYVTGSRAVEGPDAGLRDIIGSADAYRALMWASLLGVLTAAALSMSQRILDLEQIVDAWYRGLRAMLKAIIILILAWSLGQVTDVLGTASFLVSVLGDTLPAWIIPTLVFLIAAGTGFGTGSSWGAMAILIPLTIPLTWAVMQSQGMAGPEHMHILYSAIASVLAGSVWGDHCSPISDTTILSSLSSGCDHVEHVRTQLPYAMLVGAVSILAGSLPVALGMPWWAGLGLGLVLLAAILRLLGRDPDA</sequence>
<evidence type="ECO:0000256" key="4">
    <source>
        <dbReference type="ARBA" id="ARBA00022989"/>
    </source>
</evidence>
<dbReference type="EMBL" id="VYXP01000002">
    <property type="protein sequence ID" value="KAA9133188.1"/>
    <property type="molecule type" value="Genomic_DNA"/>
</dbReference>
<dbReference type="Pfam" id="PF03553">
    <property type="entry name" value="Na_H_antiporter"/>
    <property type="match status" value="1"/>
</dbReference>
<feature type="transmembrane region" description="Helical" evidence="6">
    <location>
        <begin position="61"/>
        <end position="81"/>
    </location>
</feature>
<organism evidence="9 10">
    <name type="scientific">Marinihelvus fidelis</name>
    <dbReference type="NCBI Taxonomy" id="2613842"/>
    <lineage>
        <taxon>Bacteria</taxon>
        <taxon>Pseudomonadati</taxon>
        <taxon>Pseudomonadota</taxon>
        <taxon>Gammaproteobacteria</taxon>
        <taxon>Chromatiales</taxon>
        <taxon>Wenzhouxiangellaceae</taxon>
        <taxon>Marinihelvus</taxon>
    </lineage>
</organism>
<feature type="transmembrane region" description="Helical" evidence="6">
    <location>
        <begin position="298"/>
        <end position="317"/>
    </location>
</feature>
<keyword evidence="2" id="KW-1003">Cell membrane</keyword>
<gene>
    <name evidence="9" type="ORF">F3N42_02185</name>
</gene>
<dbReference type="RefSeq" id="WP_150862748.1">
    <property type="nucleotide sequence ID" value="NZ_VYXP01000002.1"/>
</dbReference>
<feature type="transmembrane region" description="Helical" evidence="6">
    <location>
        <begin position="224"/>
        <end position="249"/>
    </location>
</feature>
<feature type="transmembrane region" description="Helical" evidence="6">
    <location>
        <begin position="37"/>
        <end position="54"/>
    </location>
</feature>
<keyword evidence="5 6" id="KW-0472">Membrane</keyword>
<feature type="signal peptide" evidence="7">
    <location>
        <begin position="1"/>
        <end position="27"/>
    </location>
</feature>
<accession>A0A5N0TF81</accession>
<feature type="domain" description="Na+/H+ antiporter NhaC-like C-terminal" evidence="8">
    <location>
        <begin position="193"/>
        <end position="522"/>
    </location>
</feature>
<name>A0A5N0TF81_9GAMM</name>